<dbReference type="Gene3D" id="3.30.420.10">
    <property type="entry name" value="Ribonuclease H-like superfamily/Ribonuclease H"/>
    <property type="match status" value="1"/>
</dbReference>
<dbReference type="GO" id="GO:0003676">
    <property type="term" value="F:nucleic acid binding"/>
    <property type="evidence" value="ECO:0007669"/>
    <property type="project" value="InterPro"/>
</dbReference>
<evidence type="ECO:0000313" key="1">
    <source>
        <dbReference type="EMBL" id="RDX65794.1"/>
    </source>
</evidence>
<gene>
    <name evidence="1" type="ORF">CR513_55510</name>
</gene>
<dbReference type="PANTHER" id="PTHR48475:SF1">
    <property type="entry name" value="RNASE H TYPE-1 DOMAIN-CONTAINING PROTEIN"/>
    <property type="match status" value="1"/>
</dbReference>
<dbReference type="AlphaFoldDB" id="A0A371EIG8"/>
<dbReference type="EMBL" id="QJKJ01013732">
    <property type="protein sequence ID" value="RDX65794.1"/>
    <property type="molecule type" value="Genomic_DNA"/>
</dbReference>
<keyword evidence="2" id="KW-1185">Reference proteome</keyword>
<dbReference type="InterPro" id="IPR012337">
    <property type="entry name" value="RNaseH-like_sf"/>
</dbReference>
<evidence type="ECO:0008006" key="3">
    <source>
        <dbReference type="Google" id="ProtNLM"/>
    </source>
</evidence>
<dbReference type="InterPro" id="IPR036397">
    <property type="entry name" value="RNaseH_sf"/>
</dbReference>
<reference evidence="1" key="1">
    <citation type="submission" date="2018-05" db="EMBL/GenBank/DDBJ databases">
        <title>Draft genome of Mucuna pruriens seed.</title>
        <authorList>
            <person name="Nnadi N.E."/>
            <person name="Vos R."/>
            <person name="Hasami M.H."/>
            <person name="Devisetty U.K."/>
            <person name="Aguiy J.C."/>
        </authorList>
    </citation>
    <scope>NUCLEOTIDE SEQUENCE [LARGE SCALE GENOMIC DNA]</scope>
    <source>
        <strain evidence="1">JCA_2017</strain>
    </source>
</reference>
<organism evidence="1 2">
    <name type="scientific">Mucuna pruriens</name>
    <name type="common">Velvet bean</name>
    <name type="synonym">Dolichos pruriens</name>
    <dbReference type="NCBI Taxonomy" id="157652"/>
    <lineage>
        <taxon>Eukaryota</taxon>
        <taxon>Viridiplantae</taxon>
        <taxon>Streptophyta</taxon>
        <taxon>Embryophyta</taxon>
        <taxon>Tracheophyta</taxon>
        <taxon>Spermatophyta</taxon>
        <taxon>Magnoliopsida</taxon>
        <taxon>eudicotyledons</taxon>
        <taxon>Gunneridae</taxon>
        <taxon>Pentapetalae</taxon>
        <taxon>rosids</taxon>
        <taxon>fabids</taxon>
        <taxon>Fabales</taxon>
        <taxon>Fabaceae</taxon>
        <taxon>Papilionoideae</taxon>
        <taxon>50 kb inversion clade</taxon>
        <taxon>NPAAA clade</taxon>
        <taxon>indigoferoid/millettioid clade</taxon>
        <taxon>Phaseoleae</taxon>
        <taxon>Mucuna</taxon>
    </lineage>
</organism>
<dbReference type="PANTHER" id="PTHR48475">
    <property type="entry name" value="RIBONUCLEASE H"/>
    <property type="match status" value="1"/>
</dbReference>
<accession>A0A371EIG8</accession>
<sequence length="193" mass="22589">MMIELYEQFKIWHHNFTPHRSKANGVVEEANKNIKKIVQKMVVMYKNWHEVLPFALHRATPYSLVYGMEVVLPIKVEIPSLRVLVEAELDEVEWVQVHNDQLNLIEEKLAALSHGQLYQRQVKKEFDKKIYLCKFREGDLVLKKILLGKWAPNYEGLYVVQRAFSRGAMILTNMDGKDLAHPINMDAIKKSYP</sequence>
<proteinExistence type="predicted"/>
<dbReference type="OrthoDB" id="1936587at2759"/>
<dbReference type="SUPFAM" id="SSF53098">
    <property type="entry name" value="Ribonuclease H-like"/>
    <property type="match status" value="1"/>
</dbReference>
<protein>
    <recommendedName>
        <fullName evidence="3">Integrase catalytic domain-containing protein</fullName>
    </recommendedName>
</protein>
<dbReference type="Proteomes" id="UP000257109">
    <property type="component" value="Unassembled WGS sequence"/>
</dbReference>
<feature type="non-terminal residue" evidence="1">
    <location>
        <position position="1"/>
    </location>
</feature>
<comment type="caution">
    <text evidence="1">The sequence shown here is derived from an EMBL/GenBank/DDBJ whole genome shotgun (WGS) entry which is preliminary data.</text>
</comment>
<evidence type="ECO:0000313" key="2">
    <source>
        <dbReference type="Proteomes" id="UP000257109"/>
    </source>
</evidence>
<name>A0A371EIG8_MUCPR</name>